<dbReference type="Pfam" id="PF00335">
    <property type="entry name" value="Tetraspanin"/>
    <property type="match status" value="1"/>
</dbReference>
<keyword evidence="3" id="KW-1133">Transmembrane helix</keyword>
<organism evidence="5 6">
    <name type="scientific">Channa striata</name>
    <name type="common">Snakehead murrel</name>
    <name type="synonym">Ophicephalus striatus</name>
    <dbReference type="NCBI Taxonomy" id="64152"/>
    <lineage>
        <taxon>Eukaryota</taxon>
        <taxon>Metazoa</taxon>
        <taxon>Chordata</taxon>
        <taxon>Craniata</taxon>
        <taxon>Vertebrata</taxon>
        <taxon>Euteleostomi</taxon>
        <taxon>Actinopterygii</taxon>
        <taxon>Neopterygii</taxon>
        <taxon>Teleostei</taxon>
        <taxon>Neoteleostei</taxon>
        <taxon>Acanthomorphata</taxon>
        <taxon>Anabantaria</taxon>
        <taxon>Anabantiformes</taxon>
        <taxon>Channoidei</taxon>
        <taxon>Channidae</taxon>
        <taxon>Channa</taxon>
    </lineage>
</organism>
<keyword evidence="6" id="KW-1185">Reference proteome</keyword>
<dbReference type="AlphaFoldDB" id="A0AA88NN46"/>
<dbReference type="GO" id="GO:0016020">
    <property type="term" value="C:membrane"/>
    <property type="evidence" value="ECO:0007669"/>
    <property type="project" value="UniProtKB-SubCell"/>
</dbReference>
<evidence type="ECO:0000313" key="6">
    <source>
        <dbReference type="Proteomes" id="UP001187415"/>
    </source>
</evidence>
<evidence type="ECO:0000256" key="1">
    <source>
        <dbReference type="ARBA" id="ARBA00004141"/>
    </source>
</evidence>
<evidence type="ECO:0000256" key="4">
    <source>
        <dbReference type="ARBA" id="ARBA00023136"/>
    </source>
</evidence>
<evidence type="ECO:0000256" key="3">
    <source>
        <dbReference type="ARBA" id="ARBA00022989"/>
    </source>
</evidence>
<name>A0AA88NN46_CHASR</name>
<dbReference type="Proteomes" id="UP001187415">
    <property type="component" value="Unassembled WGS sequence"/>
</dbReference>
<dbReference type="SUPFAM" id="SSF48652">
    <property type="entry name" value="Tetraspanin"/>
    <property type="match status" value="1"/>
</dbReference>
<comment type="caution">
    <text evidence="5">The sequence shown here is derived from an EMBL/GenBank/DDBJ whole genome shotgun (WGS) entry which is preliminary data.</text>
</comment>
<reference evidence="5" key="1">
    <citation type="submission" date="2023-07" db="EMBL/GenBank/DDBJ databases">
        <title>Chromosome-level Genome Assembly of Striped Snakehead (Channa striata).</title>
        <authorList>
            <person name="Liu H."/>
        </authorList>
    </citation>
    <scope>NUCLEOTIDE SEQUENCE</scope>
    <source>
        <strain evidence="5">Gz</strain>
        <tissue evidence="5">Muscle</tissue>
    </source>
</reference>
<dbReference type="Gene3D" id="1.10.1450.10">
    <property type="entry name" value="Tetraspanin"/>
    <property type="match status" value="1"/>
</dbReference>
<dbReference type="EMBL" id="JAUPFM010000002">
    <property type="protein sequence ID" value="KAK2859221.1"/>
    <property type="molecule type" value="Genomic_DNA"/>
</dbReference>
<dbReference type="InterPro" id="IPR008952">
    <property type="entry name" value="Tetraspanin_EC2_sf"/>
</dbReference>
<evidence type="ECO:0000313" key="5">
    <source>
        <dbReference type="EMBL" id="KAK2859221.1"/>
    </source>
</evidence>
<evidence type="ECO:0000256" key="2">
    <source>
        <dbReference type="ARBA" id="ARBA00022692"/>
    </source>
</evidence>
<proteinExistence type="predicted"/>
<keyword evidence="4" id="KW-0472">Membrane</keyword>
<accession>A0AA88NN46</accession>
<comment type="subcellular location">
    <subcellularLocation>
        <location evidence="1">Membrane</location>
        <topology evidence="1">Multi-pass membrane protein</topology>
    </subcellularLocation>
</comment>
<protein>
    <submittedName>
        <fullName evidence="5">Uncharacterized protein</fullName>
    </submittedName>
</protein>
<sequence length="133" mass="15573">MANFAVSDFHSSYVKCVKNRTDVHPNPTWRSRLPLDQASDDTRQQVEALQTTLHCCGLFSYSNWRDDIPQFCLYRQQDELEENFQHNFVLNLFWQKKSIFTQPCFPLIMESVTTNANVTLAVVFTLFAMLDKQ</sequence>
<keyword evidence="2" id="KW-0812">Transmembrane</keyword>
<dbReference type="InterPro" id="IPR018499">
    <property type="entry name" value="Tetraspanin/Peripherin"/>
</dbReference>
<gene>
    <name evidence="5" type="ORF">Q5P01_003841</name>
</gene>